<feature type="transmembrane region" description="Helical" evidence="1">
    <location>
        <begin position="174"/>
        <end position="192"/>
    </location>
</feature>
<dbReference type="EMBL" id="MQUA01000013">
    <property type="protein sequence ID" value="PQB06803.1"/>
    <property type="molecule type" value="Genomic_DNA"/>
</dbReference>
<protein>
    <submittedName>
        <fullName evidence="2">Uncharacterized protein</fullName>
    </submittedName>
</protein>
<accession>A0A2S7KWC0</accession>
<reference evidence="2 4" key="1">
    <citation type="submission" date="2016-11" db="EMBL/GenBank/DDBJ databases">
        <title>Trade-off between light-utilization and light-protection in marine flavobacteria.</title>
        <authorList>
            <person name="Kumagai Y."/>
        </authorList>
    </citation>
    <scope>NUCLEOTIDE SEQUENCE [LARGE SCALE GENOMIC DNA]</scope>
    <source>
        <strain evidence="2 4">ATCC 700397</strain>
    </source>
</reference>
<name>A0A2S7KWC0_9FLAO</name>
<feature type="transmembrane region" description="Helical" evidence="1">
    <location>
        <begin position="65"/>
        <end position="87"/>
    </location>
</feature>
<dbReference type="EMBL" id="MQUA01000013">
    <property type="protein sequence ID" value="PQB06814.1"/>
    <property type="molecule type" value="Genomic_DNA"/>
</dbReference>
<dbReference type="AlphaFoldDB" id="A0A2S7KWC0"/>
<keyword evidence="4" id="KW-1185">Reference proteome</keyword>
<proteinExistence type="predicted"/>
<sequence>MTGKFRKEEISIQKIGKQRFWIGIISGLFSAIVISLTFNYFRELFRFFTTLSADLFILEKSELLFYNYFFSSLATVLGLSVTIAIWMTNNNHKRKKDKIYKQLSRTNIFFTFWLILMMIARFGSIVPFILYGMPGYDNQLNLFEQYWLLFVLIPIVVFAQNWFIVRLIYRSEKWILFSFVICFVITFTLKTTTSVNQEILNNVYYKKFESDFNYVDQQINKAKVVYGIEFNENTIKTLKKWHTESSFKQVISLKSAFSKDKKVSLDTIILQKIAIKNFKENGKYFNRNSIDNWRYAFPKDILRQLEFYDVNSNESKELLEIIKEQIDLVNTPEIDWKEYDKHTDTEIRKSFGIKYNVPKQLNEQLEKVRESLMNDKKYYEISKDLPELKQRDE</sequence>
<evidence type="ECO:0000313" key="3">
    <source>
        <dbReference type="EMBL" id="PQB06814.1"/>
    </source>
</evidence>
<feature type="transmembrane region" description="Helical" evidence="1">
    <location>
        <begin position="108"/>
        <end position="133"/>
    </location>
</feature>
<keyword evidence="1" id="KW-0812">Transmembrane</keyword>
<dbReference type="RefSeq" id="WP_104809048.1">
    <property type="nucleotide sequence ID" value="NZ_MQUA01000013.1"/>
</dbReference>
<evidence type="ECO:0000313" key="4">
    <source>
        <dbReference type="Proteomes" id="UP000239522"/>
    </source>
</evidence>
<feature type="transmembrane region" description="Helical" evidence="1">
    <location>
        <begin position="145"/>
        <end position="165"/>
    </location>
</feature>
<gene>
    <name evidence="2" type="ORF">BST83_06260</name>
    <name evidence="3" type="ORF">BST83_06340</name>
</gene>
<dbReference type="OrthoDB" id="1119441at2"/>
<keyword evidence="1" id="KW-1133">Transmembrane helix</keyword>
<evidence type="ECO:0000313" key="2">
    <source>
        <dbReference type="EMBL" id="PQB06803.1"/>
    </source>
</evidence>
<organism evidence="2 4">
    <name type="scientific">Polaribacter filamentus</name>
    <dbReference type="NCBI Taxonomy" id="53483"/>
    <lineage>
        <taxon>Bacteria</taxon>
        <taxon>Pseudomonadati</taxon>
        <taxon>Bacteroidota</taxon>
        <taxon>Flavobacteriia</taxon>
        <taxon>Flavobacteriales</taxon>
        <taxon>Flavobacteriaceae</taxon>
    </lineage>
</organism>
<evidence type="ECO:0000256" key="1">
    <source>
        <dbReference type="SAM" id="Phobius"/>
    </source>
</evidence>
<keyword evidence="1" id="KW-0472">Membrane</keyword>
<dbReference type="Proteomes" id="UP000239522">
    <property type="component" value="Unassembled WGS sequence"/>
</dbReference>
<feature type="transmembrane region" description="Helical" evidence="1">
    <location>
        <begin position="20"/>
        <end position="41"/>
    </location>
</feature>
<comment type="caution">
    <text evidence="2">The sequence shown here is derived from an EMBL/GenBank/DDBJ whole genome shotgun (WGS) entry which is preliminary data.</text>
</comment>